<dbReference type="InterPro" id="IPR024131">
    <property type="entry name" value="UPF0489"/>
</dbReference>
<dbReference type="PANTHER" id="PTHR13225:SF3">
    <property type="entry name" value="UPF0489 PROTEIN C5ORF22"/>
    <property type="match status" value="1"/>
</dbReference>
<gene>
    <name evidence="3" type="ORF">TSIB3V08_LOCUS8864</name>
</gene>
<dbReference type="EMBL" id="OC004764">
    <property type="protein sequence ID" value="CAD7264816.1"/>
    <property type="molecule type" value="Genomic_DNA"/>
</dbReference>
<comment type="similarity">
    <text evidence="1">Belongs to the UPF0489 family.</text>
</comment>
<name>A0A7R9G3X1_TIMSH</name>
<accession>A0A7R9G3X1</accession>
<sequence length="554" mass="61163">MVVLPFIYRCMGSKHLPLEGNTIIHLDSHPDMLIPKEMAADTVWDKHELFRVWPAAWAGSESIDRLVNKLGTGSGQLRGLGVRVLIDWSTSLEQGLASCVGWEVWPAAWAGSESIDRLVNKLGTGSGQLRGLGVRVLIDWSTSLEQGLASCVGWEVWPAAWAGSESIDRLVNKLGTGSGQLRGLGVRVLIDWSTSLEQGLASCVGWDESVPFSPAARVTIVDAMAQLHTFAKPDSLWTCHDLGLHFRKLISDKDKVTQKFTLYLVPTKKDGHLLKIKCMVCGKLHDTLMFPLLINIKKKEGYHGDGNVVNSSVSSSEGIVQALVVRLKGPHLEVLVRAMYKTPTVVTSLHVTEANIDELWSLETPGITNTSEQNQKENVQNETKRQLLSLVQHLSDPIGVVSHVSIWAKMILLVTFEKKLAMYTVIWYAWRVLVTWLTFVKKSAVSELAMPACTREFIQPVSQQLKHDEPDLLHGGLASLGVLDDQKELVSDPLPRNVLQGDSRHPGSNYGSPRSLDLLTSPFSELWRDMKACAPGRAHAIPLPCQMGPPDRTQ</sequence>
<evidence type="ECO:0000313" key="3">
    <source>
        <dbReference type="EMBL" id="CAD7264816.1"/>
    </source>
</evidence>
<organism evidence="3">
    <name type="scientific">Timema shepardi</name>
    <name type="common">Walking stick</name>
    <dbReference type="NCBI Taxonomy" id="629360"/>
    <lineage>
        <taxon>Eukaryota</taxon>
        <taxon>Metazoa</taxon>
        <taxon>Ecdysozoa</taxon>
        <taxon>Arthropoda</taxon>
        <taxon>Hexapoda</taxon>
        <taxon>Insecta</taxon>
        <taxon>Pterygota</taxon>
        <taxon>Neoptera</taxon>
        <taxon>Polyneoptera</taxon>
        <taxon>Phasmatodea</taxon>
        <taxon>Timematodea</taxon>
        <taxon>Timematoidea</taxon>
        <taxon>Timematidae</taxon>
        <taxon>Timema</taxon>
    </lineage>
</organism>
<proteinExistence type="inferred from homology"/>
<evidence type="ECO:0000256" key="1">
    <source>
        <dbReference type="ARBA" id="ARBA00007099"/>
    </source>
</evidence>
<dbReference type="PANTHER" id="PTHR13225">
    <property type="entry name" value="MISEXPRESSION SUPPRESSOR OF RAS 6"/>
    <property type="match status" value="1"/>
</dbReference>
<protein>
    <submittedName>
        <fullName evidence="3">Uncharacterized protein</fullName>
    </submittedName>
</protein>
<feature type="region of interest" description="Disordered" evidence="2">
    <location>
        <begin position="494"/>
        <end position="516"/>
    </location>
</feature>
<reference evidence="3" key="1">
    <citation type="submission" date="2020-11" db="EMBL/GenBank/DDBJ databases">
        <authorList>
            <person name="Tran Van P."/>
        </authorList>
    </citation>
    <scope>NUCLEOTIDE SEQUENCE</scope>
</reference>
<evidence type="ECO:0000256" key="2">
    <source>
        <dbReference type="SAM" id="MobiDB-lite"/>
    </source>
</evidence>
<dbReference type="AlphaFoldDB" id="A0A7R9G3X1"/>
<dbReference type="Pfam" id="PF12640">
    <property type="entry name" value="UPF0489"/>
    <property type="match status" value="1"/>
</dbReference>